<protein>
    <submittedName>
        <fullName evidence="2">Uncharacterized protein</fullName>
    </submittedName>
</protein>
<evidence type="ECO:0000313" key="2">
    <source>
        <dbReference type="EMBL" id="KAF6738786.1"/>
    </source>
</evidence>
<comment type="caution">
    <text evidence="2">The sequence shown here is derived from an EMBL/GenBank/DDBJ whole genome shotgun (WGS) entry which is preliminary data.</text>
</comment>
<reference evidence="2" key="1">
    <citation type="journal article" name="BMC Genomics">
        <title>Long-read sequencing and de novo genome assembly of marine medaka (Oryzias melastigma).</title>
        <authorList>
            <person name="Liang P."/>
            <person name="Saqib H.S.A."/>
            <person name="Ni X."/>
            <person name="Shen Y."/>
        </authorList>
    </citation>
    <scope>NUCLEOTIDE SEQUENCE</scope>
    <source>
        <strain evidence="2">Bigg-433</strain>
    </source>
</reference>
<name>A0A834FRP3_ORYME</name>
<dbReference type="EMBL" id="WKFB01000019">
    <property type="protein sequence ID" value="KAF6738786.1"/>
    <property type="molecule type" value="Genomic_DNA"/>
</dbReference>
<dbReference type="AlphaFoldDB" id="A0A834FRP3"/>
<evidence type="ECO:0000313" key="3">
    <source>
        <dbReference type="Proteomes" id="UP000646548"/>
    </source>
</evidence>
<dbReference type="Proteomes" id="UP000646548">
    <property type="component" value="Unassembled WGS sequence"/>
</dbReference>
<feature type="region of interest" description="Disordered" evidence="1">
    <location>
        <begin position="1"/>
        <end position="20"/>
    </location>
</feature>
<gene>
    <name evidence="2" type="ORF">FQA47_017642</name>
</gene>
<evidence type="ECO:0000256" key="1">
    <source>
        <dbReference type="SAM" id="MobiDB-lite"/>
    </source>
</evidence>
<organism evidence="2 3">
    <name type="scientific">Oryzias melastigma</name>
    <name type="common">Marine medaka</name>
    <dbReference type="NCBI Taxonomy" id="30732"/>
    <lineage>
        <taxon>Eukaryota</taxon>
        <taxon>Metazoa</taxon>
        <taxon>Chordata</taxon>
        <taxon>Craniata</taxon>
        <taxon>Vertebrata</taxon>
        <taxon>Euteleostomi</taxon>
        <taxon>Actinopterygii</taxon>
        <taxon>Neopterygii</taxon>
        <taxon>Teleostei</taxon>
        <taxon>Neoteleostei</taxon>
        <taxon>Acanthomorphata</taxon>
        <taxon>Ovalentaria</taxon>
        <taxon>Atherinomorphae</taxon>
        <taxon>Beloniformes</taxon>
        <taxon>Adrianichthyidae</taxon>
        <taxon>Oryziinae</taxon>
        <taxon>Oryzias</taxon>
    </lineage>
</organism>
<sequence length="80" mass="8646">MWSLRLPNEMNAHAGSTALNEDVMTETSEAPFSHGLLRAMCMSRADSWGENKALKQQEALGASVEAKLPGEACKPTIQSL</sequence>
<proteinExistence type="predicted"/>
<accession>A0A834FRP3</accession>